<comment type="caution">
    <text evidence="4">The sequence shown here is derived from an EMBL/GenBank/DDBJ whole genome shotgun (WGS) entry which is preliminary data.</text>
</comment>
<accession>A0A7V1LJP3</accession>
<dbReference type="SFLD" id="SFLDS00029">
    <property type="entry name" value="Radical_SAM"/>
    <property type="match status" value="1"/>
</dbReference>
<feature type="domain" description="Radical SAM core" evidence="3">
    <location>
        <begin position="3"/>
        <end position="233"/>
    </location>
</feature>
<dbReference type="InterPro" id="IPR007197">
    <property type="entry name" value="rSAM"/>
</dbReference>
<dbReference type="Proteomes" id="UP000886005">
    <property type="component" value="Unassembled WGS sequence"/>
</dbReference>
<dbReference type="Pfam" id="PF06969">
    <property type="entry name" value="HemN_C"/>
    <property type="match status" value="1"/>
</dbReference>
<evidence type="ECO:0000313" key="4">
    <source>
        <dbReference type="EMBL" id="HED09249.1"/>
    </source>
</evidence>
<dbReference type="GO" id="GO:0051539">
    <property type="term" value="F:4 iron, 4 sulfur cluster binding"/>
    <property type="evidence" value="ECO:0007669"/>
    <property type="project" value="UniProtKB-UniRule"/>
</dbReference>
<dbReference type="AlphaFoldDB" id="A0A7V1LJP3"/>
<dbReference type="PROSITE" id="PS51918">
    <property type="entry name" value="RADICAL_SAM"/>
    <property type="match status" value="1"/>
</dbReference>
<keyword evidence="2" id="KW-0143">Chaperone</keyword>
<dbReference type="InterPro" id="IPR034505">
    <property type="entry name" value="Coproporphyrinogen-III_oxidase"/>
</dbReference>
<dbReference type="SFLD" id="SFLDF00288">
    <property type="entry name" value="HemN-like__clustered_with_nucl"/>
    <property type="match status" value="1"/>
</dbReference>
<evidence type="ECO:0000259" key="3">
    <source>
        <dbReference type="PROSITE" id="PS51918"/>
    </source>
</evidence>
<reference evidence="4" key="1">
    <citation type="journal article" date="2020" name="mSystems">
        <title>Genome- and Community-Level Interaction Insights into Carbon Utilization and Element Cycling Functions of Hydrothermarchaeota in Hydrothermal Sediment.</title>
        <authorList>
            <person name="Zhou Z."/>
            <person name="Liu Y."/>
            <person name="Xu W."/>
            <person name="Pan J."/>
            <person name="Luo Z.H."/>
            <person name="Li M."/>
        </authorList>
    </citation>
    <scope>NUCLEOTIDE SEQUENCE [LARGE SCALE GENOMIC DNA]</scope>
    <source>
        <strain evidence="4">HyVt-456</strain>
    </source>
</reference>
<keyword evidence="2" id="KW-0963">Cytoplasm</keyword>
<dbReference type="EMBL" id="DRLD01000024">
    <property type="protein sequence ID" value="HED09249.1"/>
    <property type="molecule type" value="Genomic_DNA"/>
</dbReference>
<keyword evidence="2" id="KW-0408">Iron</keyword>
<dbReference type="SFLD" id="SFLDG01065">
    <property type="entry name" value="anaerobic_coproporphyrinogen-I"/>
    <property type="match status" value="1"/>
</dbReference>
<dbReference type="GO" id="GO:0005737">
    <property type="term" value="C:cytoplasm"/>
    <property type="evidence" value="ECO:0007669"/>
    <property type="project" value="UniProtKB-SubCell"/>
</dbReference>
<dbReference type="InterPro" id="IPR004559">
    <property type="entry name" value="HemW-like"/>
</dbReference>
<comment type="similarity">
    <text evidence="1">Belongs to the anaerobic coproporphyrinogen-III oxidase family. HemW subfamily.</text>
</comment>
<protein>
    <recommendedName>
        <fullName evidence="2">Heme chaperone HemW</fullName>
    </recommendedName>
</protein>
<dbReference type="GO" id="GO:0004109">
    <property type="term" value="F:coproporphyrinogen oxidase activity"/>
    <property type="evidence" value="ECO:0007669"/>
    <property type="project" value="InterPro"/>
</dbReference>
<dbReference type="NCBIfam" id="TIGR00539">
    <property type="entry name" value="hemN_rel"/>
    <property type="match status" value="1"/>
</dbReference>
<dbReference type="Pfam" id="PF04055">
    <property type="entry name" value="Radical_SAM"/>
    <property type="match status" value="1"/>
</dbReference>
<comment type="subcellular location">
    <subcellularLocation>
        <location evidence="2">Cytoplasm</location>
    </subcellularLocation>
</comment>
<dbReference type="InterPro" id="IPR023404">
    <property type="entry name" value="rSAM_horseshoe"/>
</dbReference>
<dbReference type="Gene3D" id="3.80.30.20">
    <property type="entry name" value="tm_1862 like domain"/>
    <property type="match status" value="1"/>
</dbReference>
<dbReference type="PANTHER" id="PTHR13932:SF5">
    <property type="entry name" value="RADICAL S-ADENOSYL METHIONINE DOMAIN-CONTAINING PROTEIN 1, MITOCHONDRIAL"/>
    <property type="match status" value="1"/>
</dbReference>
<comment type="function">
    <text evidence="2">Probably acts as a heme chaperone, transferring heme to an unknown acceptor. Binds one molecule of heme per monomer, possibly covalently. Binds 1 [4Fe-4S] cluster. The cluster is coordinated with 3 cysteines and an exchangeable S-adenosyl-L-methionine.</text>
</comment>
<dbReference type="SFLD" id="SFLDG01082">
    <property type="entry name" value="B12-binding_domain_containing"/>
    <property type="match status" value="1"/>
</dbReference>
<dbReference type="InterPro" id="IPR058240">
    <property type="entry name" value="rSAM_sf"/>
</dbReference>
<dbReference type="SFLD" id="SFLDF00562">
    <property type="entry name" value="HemN-like__clustered_with_heat"/>
    <property type="match status" value="1"/>
</dbReference>
<dbReference type="SMART" id="SM00729">
    <property type="entry name" value="Elp3"/>
    <property type="match status" value="1"/>
</dbReference>
<dbReference type="InterPro" id="IPR006638">
    <property type="entry name" value="Elp3/MiaA/NifB-like_rSAM"/>
</dbReference>
<proteinExistence type="inferred from homology"/>
<name>A0A7V1LJP3_CALAY</name>
<keyword evidence="2" id="KW-0411">Iron-sulfur</keyword>
<keyword evidence="2" id="KW-0479">Metal-binding</keyword>
<organism evidence="4">
    <name type="scientific">Caldithrix abyssi</name>
    <dbReference type="NCBI Taxonomy" id="187145"/>
    <lineage>
        <taxon>Bacteria</taxon>
        <taxon>Pseudomonadati</taxon>
        <taxon>Calditrichota</taxon>
        <taxon>Calditrichia</taxon>
        <taxon>Calditrichales</taxon>
        <taxon>Calditrichaceae</taxon>
        <taxon>Caldithrix</taxon>
    </lineage>
</organism>
<evidence type="ECO:0000256" key="2">
    <source>
        <dbReference type="RuleBase" id="RU364116"/>
    </source>
</evidence>
<keyword evidence="2" id="KW-0949">S-adenosyl-L-methionine</keyword>
<gene>
    <name evidence="4" type="primary">hemW</name>
    <name evidence="4" type="ORF">ENJ10_01040</name>
</gene>
<dbReference type="SUPFAM" id="SSF102114">
    <property type="entry name" value="Radical SAM enzymes"/>
    <property type="match status" value="1"/>
</dbReference>
<dbReference type="GO" id="GO:0046872">
    <property type="term" value="F:metal ion binding"/>
    <property type="evidence" value="ECO:0007669"/>
    <property type="project" value="UniProtKB-UniRule"/>
</dbReference>
<dbReference type="InterPro" id="IPR010723">
    <property type="entry name" value="HemN_C"/>
</dbReference>
<keyword evidence="2" id="KW-0349">Heme</keyword>
<dbReference type="PANTHER" id="PTHR13932">
    <property type="entry name" value="COPROPORPHYRINIGEN III OXIDASE"/>
    <property type="match status" value="1"/>
</dbReference>
<sequence>MAKNITGRPGLYVHIPYCDTKCAYCDFYSITRQDSRAGFIPALIREIQSYGREPYTTRPFDTIYFGGGTPSLLSPGELEQILEALHQTFPIHSGCEITLEANPGTIGPEKLKAFKSLGVNRLSMGVQSFDDTDLKALGRIHSARQAVQSFSEARQAGFDNISLDLIFALPGQTLGRWELNLQRIRALAPEHISAYNLIYEEGTLFHRWREEGKIKPAPDILEQKLYETTIGALEKAGYILYEVSNFARGEQYYSRHNSKYWDHTPYLGFGPSAHSYWPEQRWSNIRSATGYNRQIEAGESVVRFKEQLDDETRMFETVMLGLRTRAGIDLKRFTGRFHSGFDTLFGHQTEELIRGGFARFEDDHFRLTAKGLMICDEIIPHFHHG</sequence>
<dbReference type="GO" id="GO:0006779">
    <property type="term" value="P:porphyrin-containing compound biosynthetic process"/>
    <property type="evidence" value="ECO:0007669"/>
    <property type="project" value="InterPro"/>
</dbReference>
<evidence type="ECO:0000256" key="1">
    <source>
        <dbReference type="ARBA" id="ARBA00006100"/>
    </source>
</evidence>
<keyword evidence="2" id="KW-0004">4Fe-4S</keyword>